<accession>A0ABQ9K0P9</accession>
<comment type="caution">
    <text evidence="1">The sequence shown here is derived from an EMBL/GenBank/DDBJ whole genome shotgun (WGS) entry which is preliminary data.</text>
</comment>
<keyword evidence="2" id="KW-1185">Reference proteome</keyword>
<reference evidence="1" key="1">
    <citation type="journal article" date="2023" name="Insect Mol. Biol.">
        <title>Genome sequencing provides insights into the evolution of gene families encoding plant cell wall-degrading enzymes in longhorned beetles.</title>
        <authorList>
            <person name="Shin N.R."/>
            <person name="Okamura Y."/>
            <person name="Kirsch R."/>
            <person name="Pauchet Y."/>
        </authorList>
    </citation>
    <scope>NUCLEOTIDE SEQUENCE</scope>
    <source>
        <strain evidence="1">MMC_N1</strain>
    </source>
</reference>
<organism evidence="1 2">
    <name type="scientific">Molorchus minor</name>
    <dbReference type="NCBI Taxonomy" id="1323400"/>
    <lineage>
        <taxon>Eukaryota</taxon>
        <taxon>Metazoa</taxon>
        <taxon>Ecdysozoa</taxon>
        <taxon>Arthropoda</taxon>
        <taxon>Hexapoda</taxon>
        <taxon>Insecta</taxon>
        <taxon>Pterygota</taxon>
        <taxon>Neoptera</taxon>
        <taxon>Endopterygota</taxon>
        <taxon>Coleoptera</taxon>
        <taxon>Polyphaga</taxon>
        <taxon>Cucujiformia</taxon>
        <taxon>Chrysomeloidea</taxon>
        <taxon>Cerambycidae</taxon>
        <taxon>Lamiinae</taxon>
        <taxon>Monochamini</taxon>
        <taxon>Molorchus</taxon>
    </lineage>
</organism>
<proteinExistence type="predicted"/>
<name>A0ABQ9K0P9_9CUCU</name>
<protein>
    <submittedName>
        <fullName evidence="1">Uncharacterized protein</fullName>
    </submittedName>
</protein>
<evidence type="ECO:0000313" key="1">
    <source>
        <dbReference type="EMBL" id="KAJ8984126.1"/>
    </source>
</evidence>
<dbReference type="EMBL" id="JAPWTJ010000046">
    <property type="protein sequence ID" value="KAJ8984126.1"/>
    <property type="molecule type" value="Genomic_DNA"/>
</dbReference>
<evidence type="ECO:0000313" key="2">
    <source>
        <dbReference type="Proteomes" id="UP001162164"/>
    </source>
</evidence>
<gene>
    <name evidence="1" type="ORF">NQ317_017336</name>
</gene>
<dbReference type="Proteomes" id="UP001162164">
    <property type="component" value="Unassembled WGS sequence"/>
</dbReference>
<sequence length="159" mass="18680">MIQYTKQNDTDRENNTPCLEQNNRQKIATLVENLPKKDTLIYLTRHIIKVMENEPYHKVPKAEIISTWTNVFNHQKRIIASNESFSNFLRIILDVFDESKPNMSPARNISNGLLNDLKNYQKDKDRCSKYDNVPEHEVDVLKQMTIPEEKTDGPEYTKL</sequence>